<dbReference type="SUPFAM" id="SSF56519">
    <property type="entry name" value="Penicillin binding protein dimerisation domain"/>
    <property type="match status" value="1"/>
</dbReference>
<dbReference type="Pfam" id="PF21922">
    <property type="entry name" value="PBP_dimer_2"/>
    <property type="match status" value="1"/>
</dbReference>
<dbReference type="InterPro" id="IPR036138">
    <property type="entry name" value="PBP_dimer_sf"/>
</dbReference>
<keyword evidence="4" id="KW-1185">Reference proteome</keyword>
<dbReference type="GO" id="GO:0008658">
    <property type="term" value="F:penicillin binding"/>
    <property type="evidence" value="ECO:0007669"/>
    <property type="project" value="InterPro"/>
</dbReference>
<dbReference type="Gene3D" id="3.40.710.10">
    <property type="entry name" value="DD-peptidase/beta-lactamase superfamily"/>
    <property type="match status" value="1"/>
</dbReference>
<dbReference type="SUPFAM" id="SSF56601">
    <property type="entry name" value="beta-lactamase/transpeptidase-like"/>
    <property type="match status" value="1"/>
</dbReference>
<protein>
    <submittedName>
        <fullName evidence="3">Penicillin-binding protein 2</fullName>
    </submittedName>
</protein>
<dbReference type="Proteomes" id="UP000463857">
    <property type="component" value="Chromosome"/>
</dbReference>
<dbReference type="EMBL" id="CP047156">
    <property type="protein sequence ID" value="QHC00437.1"/>
    <property type="molecule type" value="Genomic_DNA"/>
</dbReference>
<dbReference type="AlphaFoldDB" id="A0A7L4YPF2"/>
<gene>
    <name evidence="3" type="ORF">EK0264_09195</name>
</gene>
<feature type="domain" description="Penicillin-binding protein transpeptidase" evidence="1">
    <location>
        <begin position="157"/>
        <end position="476"/>
    </location>
</feature>
<dbReference type="RefSeq" id="WP_159544921.1">
    <property type="nucleotide sequence ID" value="NZ_CP047156.1"/>
</dbReference>
<dbReference type="GO" id="GO:0071972">
    <property type="term" value="F:peptidoglycan L,D-transpeptidase activity"/>
    <property type="evidence" value="ECO:0007669"/>
    <property type="project" value="TreeGrafter"/>
</dbReference>
<dbReference type="OrthoDB" id="9766847at2"/>
<accession>A0A7L4YPF2</accession>
<dbReference type="Gene3D" id="3.90.1310.10">
    <property type="entry name" value="Penicillin-binding protein 2a (Domain 2)"/>
    <property type="match status" value="1"/>
</dbReference>
<sequence length="486" mass="51392">MKKPVRKLALFTVLLFLALIVNLNWLQVVRSEALRKDPGNTRVLLDEYQRQRGSIVVEGTPIAYSEPTDDKLKYLRKYANGPMYAPVTGYYSIVYGTSGLEKFENDVLSGTDDRLVGKNITDLFSGRDPKGGNIELTLSAAAQEAAYNALSATGMVGGVVALNPKTGAILAVASTPTYDPNLLSTHDPSQIREAAGQLSAQQPDPRANQALTENYPPGSIFKIVDAAAAIEGGLSIDDQIPAPDLYQLPGTKTTLSNFDGKACTSSEMDTLMHSFTVSCNTTFAQLAVDQIGEDRLRSAGEIFGINDESFEMPLKVAGSTMGDIIDDASLAQTAIGQRDVRFTVMQAAMLSATIANDGTLMKPYLVARTQAPDLSTLDETDPEQFGTGSLPKSTAQDITDMMISVVENGSGQNAQVSGVQVAGKTGTAQVSEGVNDHTWFTGFAPADDPQIAVAVFIRNGGGTGGEQSAPIAADVISAYLQSQGGG</sequence>
<dbReference type="InterPro" id="IPR054120">
    <property type="entry name" value="PBPA_dimer"/>
</dbReference>
<organism evidence="3 4">
    <name type="scientific">Epidermidibacterium keratini</name>
    <dbReference type="NCBI Taxonomy" id="1891644"/>
    <lineage>
        <taxon>Bacteria</taxon>
        <taxon>Bacillati</taxon>
        <taxon>Actinomycetota</taxon>
        <taxon>Actinomycetes</taxon>
        <taxon>Sporichthyales</taxon>
        <taxon>Sporichthyaceae</taxon>
        <taxon>Epidermidibacterium</taxon>
    </lineage>
</organism>
<dbReference type="InterPro" id="IPR050515">
    <property type="entry name" value="Beta-lactam/transpept"/>
</dbReference>
<dbReference type="KEGG" id="eke:EK0264_09195"/>
<evidence type="ECO:0000259" key="2">
    <source>
        <dbReference type="Pfam" id="PF21922"/>
    </source>
</evidence>
<dbReference type="InterPro" id="IPR001460">
    <property type="entry name" value="PCN-bd_Tpept"/>
</dbReference>
<dbReference type="PANTHER" id="PTHR30627:SF24">
    <property type="entry name" value="PENICILLIN-BINDING PROTEIN 4B"/>
    <property type="match status" value="1"/>
</dbReference>
<name>A0A7L4YPF2_9ACTN</name>
<evidence type="ECO:0000259" key="1">
    <source>
        <dbReference type="Pfam" id="PF00905"/>
    </source>
</evidence>
<dbReference type="InterPro" id="IPR012338">
    <property type="entry name" value="Beta-lactam/transpept-like"/>
</dbReference>
<dbReference type="GO" id="GO:0071555">
    <property type="term" value="P:cell wall organization"/>
    <property type="evidence" value="ECO:0007669"/>
    <property type="project" value="TreeGrafter"/>
</dbReference>
<dbReference type="GO" id="GO:0005886">
    <property type="term" value="C:plasma membrane"/>
    <property type="evidence" value="ECO:0007669"/>
    <property type="project" value="TreeGrafter"/>
</dbReference>
<dbReference type="InParanoid" id="A0A7L4YPF2"/>
<dbReference type="FunCoup" id="A0A7L4YPF2">
    <property type="interactions" value="5"/>
</dbReference>
<proteinExistence type="predicted"/>
<reference evidence="3 4" key="1">
    <citation type="journal article" date="2018" name="Int. J. Syst. Evol. Microbiol.">
        <title>Epidermidibacterium keratini gen. nov., sp. nov., a member of the family Sporichthyaceae, isolated from keratin epidermis.</title>
        <authorList>
            <person name="Lee D.G."/>
            <person name="Trujillo M.E."/>
            <person name="Kang S."/>
            <person name="Nam J.J."/>
            <person name="Kim Y.J."/>
        </authorList>
    </citation>
    <scope>NUCLEOTIDE SEQUENCE [LARGE SCALE GENOMIC DNA]</scope>
    <source>
        <strain evidence="3 4">EPI-7</strain>
    </source>
</reference>
<feature type="domain" description="Penicillin binding protein A dimerisation" evidence="2">
    <location>
        <begin position="52"/>
        <end position="134"/>
    </location>
</feature>
<dbReference type="Pfam" id="PF00905">
    <property type="entry name" value="Transpeptidase"/>
    <property type="match status" value="1"/>
</dbReference>
<evidence type="ECO:0000313" key="4">
    <source>
        <dbReference type="Proteomes" id="UP000463857"/>
    </source>
</evidence>
<dbReference type="PANTHER" id="PTHR30627">
    <property type="entry name" value="PEPTIDOGLYCAN D,D-TRANSPEPTIDASE"/>
    <property type="match status" value="1"/>
</dbReference>
<evidence type="ECO:0000313" key="3">
    <source>
        <dbReference type="EMBL" id="QHC00437.1"/>
    </source>
</evidence>